<keyword evidence="5" id="KW-0812">Transmembrane</keyword>
<comment type="caution">
    <text evidence="7">The sequence shown here is derived from an EMBL/GenBank/DDBJ whole genome shotgun (WGS) entry which is preliminary data.</text>
</comment>
<evidence type="ECO:0000256" key="4">
    <source>
        <dbReference type="SAM" id="MobiDB-lite"/>
    </source>
</evidence>
<protein>
    <recommendedName>
        <fullName evidence="6">FAD-binding PCMH-type domain-containing protein</fullName>
    </recommendedName>
</protein>
<dbReference type="InterPro" id="IPR016166">
    <property type="entry name" value="FAD-bd_PCMH"/>
</dbReference>
<comment type="pathway">
    <text evidence="2">Cofactor biosynthesis; L-ascorbate biosynthesis.</text>
</comment>
<dbReference type="EMBL" id="CM026422">
    <property type="protein sequence ID" value="KAG0586730.1"/>
    <property type="molecule type" value="Genomic_DNA"/>
</dbReference>
<dbReference type="GO" id="GO:0016020">
    <property type="term" value="C:membrane"/>
    <property type="evidence" value="ECO:0007669"/>
    <property type="project" value="InterPro"/>
</dbReference>
<dbReference type="InterPro" id="IPR010031">
    <property type="entry name" value="FAD_lactone_oxidase-like"/>
</dbReference>
<keyword evidence="8" id="KW-1185">Reference proteome</keyword>
<dbReference type="Pfam" id="PF04030">
    <property type="entry name" value="ALO"/>
    <property type="match status" value="2"/>
</dbReference>
<dbReference type="PROSITE" id="PS51387">
    <property type="entry name" value="FAD_PCMH"/>
    <property type="match status" value="1"/>
</dbReference>
<evidence type="ECO:0000256" key="3">
    <source>
        <dbReference type="ARBA" id="ARBA00023002"/>
    </source>
</evidence>
<dbReference type="InterPro" id="IPR036318">
    <property type="entry name" value="FAD-bd_PCMH-like_sf"/>
</dbReference>
<dbReference type="InterPro" id="IPR007173">
    <property type="entry name" value="ALO_C"/>
</dbReference>
<comment type="cofactor">
    <cofactor evidence="1">
        <name>FAD</name>
        <dbReference type="ChEBI" id="CHEBI:57692"/>
    </cofactor>
</comment>
<dbReference type="InterPro" id="IPR016167">
    <property type="entry name" value="FAD-bd_PCMH_sub1"/>
</dbReference>
<dbReference type="SUPFAM" id="SSF56176">
    <property type="entry name" value="FAD-binding/transporter-associated domain-like"/>
    <property type="match status" value="1"/>
</dbReference>
<feature type="transmembrane region" description="Helical" evidence="5">
    <location>
        <begin position="104"/>
        <end position="122"/>
    </location>
</feature>
<dbReference type="GO" id="GO:0071949">
    <property type="term" value="F:FAD binding"/>
    <property type="evidence" value="ECO:0007669"/>
    <property type="project" value="InterPro"/>
</dbReference>
<evidence type="ECO:0000313" key="8">
    <source>
        <dbReference type="Proteomes" id="UP000822688"/>
    </source>
</evidence>
<dbReference type="AlphaFoldDB" id="A0A8T0ISN5"/>
<feature type="compositionally biased region" description="Basic and acidic residues" evidence="4">
    <location>
        <begin position="403"/>
        <end position="413"/>
    </location>
</feature>
<dbReference type="Gene3D" id="3.30.43.10">
    <property type="entry name" value="Uridine Diphospho-n-acetylenolpyruvylglucosamine Reductase, domain 2"/>
    <property type="match status" value="1"/>
</dbReference>
<proteinExistence type="predicted"/>
<organism evidence="7 8">
    <name type="scientific">Ceratodon purpureus</name>
    <name type="common">Fire moss</name>
    <name type="synonym">Dicranum purpureum</name>
    <dbReference type="NCBI Taxonomy" id="3225"/>
    <lineage>
        <taxon>Eukaryota</taxon>
        <taxon>Viridiplantae</taxon>
        <taxon>Streptophyta</taxon>
        <taxon>Embryophyta</taxon>
        <taxon>Bryophyta</taxon>
        <taxon>Bryophytina</taxon>
        <taxon>Bryopsida</taxon>
        <taxon>Dicranidae</taxon>
        <taxon>Pseudoditrichales</taxon>
        <taxon>Ditrichaceae</taxon>
        <taxon>Ceratodon</taxon>
    </lineage>
</organism>
<feature type="domain" description="FAD-binding PCMH-type" evidence="6">
    <location>
        <begin position="149"/>
        <end position="319"/>
    </location>
</feature>
<reference evidence="7" key="1">
    <citation type="submission" date="2020-06" db="EMBL/GenBank/DDBJ databases">
        <title>WGS assembly of Ceratodon purpureus strain R40.</title>
        <authorList>
            <person name="Carey S.B."/>
            <person name="Jenkins J."/>
            <person name="Shu S."/>
            <person name="Lovell J.T."/>
            <person name="Sreedasyam A."/>
            <person name="Maumus F."/>
            <person name="Tiley G.P."/>
            <person name="Fernandez-Pozo N."/>
            <person name="Barry K."/>
            <person name="Chen C."/>
            <person name="Wang M."/>
            <person name="Lipzen A."/>
            <person name="Daum C."/>
            <person name="Saski C.A."/>
            <person name="Payton A.C."/>
            <person name="Mcbreen J.C."/>
            <person name="Conrad R.E."/>
            <person name="Kollar L.M."/>
            <person name="Olsson S."/>
            <person name="Huttunen S."/>
            <person name="Landis J.B."/>
            <person name="Wickett N.J."/>
            <person name="Johnson M.G."/>
            <person name="Rensing S.A."/>
            <person name="Grimwood J."/>
            <person name="Schmutz J."/>
            <person name="Mcdaniel S.F."/>
        </authorList>
    </citation>
    <scope>NUCLEOTIDE SEQUENCE</scope>
    <source>
        <strain evidence="7">R40</strain>
    </source>
</reference>
<name>A0A8T0ISN5_CERPU</name>
<feature type="region of interest" description="Disordered" evidence="4">
    <location>
        <begin position="403"/>
        <end position="437"/>
    </location>
</feature>
<dbReference type="Proteomes" id="UP000822688">
    <property type="component" value="Chromosome 2"/>
</dbReference>
<accession>A0A8T0ISN5</accession>
<dbReference type="PANTHER" id="PTHR43762:SF1">
    <property type="entry name" value="D-ARABINONO-1,4-LACTONE OXIDASE"/>
    <property type="match status" value="1"/>
</dbReference>
<keyword evidence="5" id="KW-0472">Membrane</keyword>
<evidence type="ECO:0000259" key="6">
    <source>
        <dbReference type="PROSITE" id="PS51387"/>
    </source>
</evidence>
<dbReference type="Pfam" id="PF01565">
    <property type="entry name" value="FAD_binding_4"/>
    <property type="match status" value="1"/>
</dbReference>
<keyword evidence="5" id="KW-1133">Transmembrane helix</keyword>
<sequence>MVGRRRAARSLLQIANAASRHPTASPSFPRPASLPEFTAQQSQFASRSGALLGPILSRSFRAAATESRPALRGSPVASAAGLATGRWLATAATAPGQLPWYGRYVGYTILLGGSAILTYYYYPHPQRGARVAQPSLAPDEHTVTNWSGTHSATTRVYVQPESLEELEEVVKLAHEHGQRIRPVGSGLSPNGIGLSDAGMINLALMDKVLSVDEKTKRVRVQAGARVAEVVESLRPHGLTLQNYASIREQQIGGFIQVGAHGTGAKLPSVDEQVVSLKLVTPGRGTLDLSPEDGELFYLARCGLGALGVVAEVELQCVEAHRLLEKTTVTNMKQVKRNHKKWLQENQHLRYMWIPNTDTVVVVQCNPLKEGQVPKELSPKYSVEERLRSARALYKEMGAKYLPKDESHESHDVQGTKNPQVESGLWSGTAAGSRDPLGHLSDEELNSLTFTELRDKLLAFDPLNPALVNRVNQVEADYWKKSEGTRVGWSDEILGFDCGGQQWVSETCFPTGTIQKPNMQDLKYIEQVMSLIKKEGIPAHSPIEQRWTARSQSPLSPSFDSSPDSIYSWVGIIMYLPTTDEKQREAITKSFFDYRKSTAHQLWDTYGAHEHWAKIEVPENENSLEWVRERLRHRYALEKFYRAREELDPKNILVNDVISKLLPQRQTEVIRA</sequence>
<keyword evidence="3" id="KW-0560">Oxidoreductase</keyword>
<dbReference type="Gene3D" id="3.30.465.10">
    <property type="match status" value="1"/>
</dbReference>
<dbReference type="InterPro" id="IPR006094">
    <property type="entry name" value="Oxid_FAD_bind_N"/>
</dbReference>
<gene>
    <name evidence="7" type="ORF">KC19_2G113000</name>
</gene>
<evidence type="ECO:0000313" key="7">
    <source>
        <dbReference type="EMBL" id="KAG0586730.1"/>
    </source>
</evidence>
<dbReference type="PANTHER" id="PTHR43762">
    <property type="entry name" value="L-GULONOLACTONE OXIDASE"/>
    <property type="match status" value="1"/>
</dbReference>
<dbReference type="InterPro" id="IPR016169">
    <property type="entry name" value="FAD-bd_PCMH_sub2"/>
</dbReference>
<evidence type="ECO:0000256" key="5">
    <source>
        <dbReference type="SAM" id="Phobius"/>
    </source>
</evidence>
<dbReference type="Gene3D" id="3.30.70.2520">
    <property type="match status" value="1"/>
</dbReference>
<evidence type="ECO:0000256" key="2">
    <source>
        <dbReference type="ARBA" id="ARBA00005147"/>
    </source>
</evidence>
<dbReference type="GO" id="GO:0003885">
    <property type="term" value="F:D-arabinono-1,4-lactone oxidase activity"/>
    <property type="evidence" value="ECO:0007669"/>
    <property type="project" value="InterPro"/>
</dbReference>
<evidence type="ECO:0000256" key="1">
    <source>
        <dbReference type="ARBA" id="ARBA00001974"/>
    </source>
</evidence>